<feature type="region of interest" description="Disordered" evidence="11">
    <location>
        <begin position="58"/>
        <end position="115"/>
    </location>
</feature>
<reference evidence="13 14" key="1">
    <citation type="journal article" date="2024" name="Chem. Sci.">
        <title>Discovery of megapolipeptins by genome mining of a Burkholderiales bacteria collection.</title>
        <authorList>
            <person name="Paulo B.S."/>
            <person name="Recchia M.J.J."/>
            <person name="Lee S."/>
            <person name="Fergusson C.H."/>
            <person name="Romanowski S.B."/>
            <person name="Hernandez A."/>
            <person name="Krull N."/>
            <person name="Liu D.Y."/>
            <person name="Cavanagh H."/>
            <person name="Bos A."/>
            <person name="Gray C.A."/>
            <person name="Murphy B.T."/>
            <person name="Linington R.G."/>
            <person name="Eustaquio A.S."/>
        </authorList>
    </citation>
    <scope>NUCLEOTIDE SEQUENCE [LARGE SCALE GENOMIC DNA]</scope>
    <source>
        <strain evidence="13 14">RL21-008-BIB-A</strain>
    </source>
</reference>
<evidence type="ECO:0000259" key="12">
    <source>
        <dbReference type="SMART" id="SM01060"/>
    </source>
</evidence>
<evidence type="ECO:0000256" key="7">
    <source>
        <dbReference type="ARBA" id="ARBA00023002"/>
    </source>
</evidence>
<dbReference type="SMART" id="SM01060">
    <property type="entry name" value="Catalase"/>
    <property type="match status" value="1"/>
</dbReference>
<proteinExistence type="inferred from homology"/>
<evidence type="ECO:0000256" key="5">
    <source>
        <dbReference type="ARBA" id="ARBA00022617"/>
    </source>
</evidence>
<dbReference type="GO" id="GO:0004096">
    <property type="term" value="F:catalase activity"/>
    <property type="evidence" value="ECO:0007669"/>
    <property type="project" value="UniProtKB-EC"/>
</dbReference>
<evidence type="ECO:0000256" key="10">
    <source>
        <dbReference type="PIRNR" id="PIRNR038927"/>
    </source>
</evidence>
<dbReference type="CDD" id="cd03132">
    <property type="entry name" value="GATase1_catalase"/>
    <property type="match status" value="1"/>
</dbReference>
<dbReference type="SUPFAM" id="SSF52317">
    <property type="entry name" value="Class I glutamine amidotransferase-like"/>
    <property type="match status" value="1"/>
</dbReference>
<keyword evidence="7 10" id="KW-0560">Oxidoreductase</keyword>
<dbReference type="Gene3D" id="3.40.50.880">
    <property type="match status" value="1"/>
</dbReference>
<dbReference type="InterPro" id="IPR020835">
    <property type="entry name" value="Catalase_sf"/>
</dbReference>
<dbReference type="Pfam" id="PF00199">
    <property type="entry name" value="Catalase"/>
    <property type="match status" value="1"/>
</dbReference>
<feature type="region of interest" description="Disordered" evidence="11">
    <location>
        <begin position="1"/>
        <end position="35"/>
    </location>
</feature>
<comment type="similarity">
    <text evidence="10">Belongs to the catalase family.</text>
</comment>
<comment type="cofactor">
    <cofactor evidence="1 10">
        <name>heme</name>
        <dbReference type="ChEBI" id="CHEBI:30413"/>
    </cofactor>
</comment>
<gene>
    <name evidence="13" type="ORF">PQR62_03625</name>
</gene>
<dbReference type="Pfam" id="PF18011">
    <property type="entry name" value="Catalase_C"/>
    <property type="match status" value="1"/>
</dbReference>
<keyword evidence="8 10" id="KW-0408">Iron</keyword>
<dbReference type="PIRSF" id="PIRSF038927">
    <property type="entry name" value="Catalase_clade2"/>
    <property type="match status" value="1"/>
</dbReference>
<keyword evidence="4 10" id="KW-0575">Peroxidase</keyword>
<keyword evidence="6 10" id="KW-0479">Metal-binding</keyword>
<dbReference type="InterPro" id="IPR043156">
    <property type="entry name" value="Catalase_clade2_helical"/>
</dbReference>
<dbReference type="InterPro" id="IPR029062">
    <property type="entry name" value="Class_I_gatase-like"/>
</dbReference>
<evidence type="ECO:0000256" key="2">
    <source>
        <dbReference type="ARBA" id="ARBA00002974"/>
    </source>
</evidence>
<dbReference type="PRINTS" id="PR00067">
    <property type="entry name" value="CATALASE"/>
</dbReference>
<comment type="catalytic activity">
    <reaction evidence="10">
        <text>2 H2O2 = O2 + 2 H2O</text>
        <dbReference type="Rhea" id="RHEA:20309"/>
        <dbReference type="ChEBI" id="CHEBI:15377"/>
        <dbReference type="ChEBI" id="CHEBI:15379"/>
        <dbReference type="ChEBI" id="CHEBI:16240"/>
        <dbReference type="EC" id="1.11.1.6"/>
    </reaction>
</comment>
<comment type="caution">
    <text evidence="13">The sequence shown here is derived from an EMBL/GenBank/DDBJ whole genome shotgun (WGS) entry which is preliminary data.</text>
</comment>
<evidence type="ECO:0000256" key="11">
    <source>
        <dbReference type="SAM" id="MobiDB-lite"/>
    </source>
</evidence>
<keyword evidence="14" id="KW-1185">Reference proteome</keyword>
<comment type="function">
    <text evidence="2 10">Decomposes hydrogen peroxide into water and oxygen; serves to protect cells from the toxic effects of hydrogen peroxide.</text>
</comment>
<evidence type="ECO:0000313" key="13">
    <source>
        <dbReference type="EMBL" id="MFL9923341.1"/>
    </source>
</evidence>
<evidence type="ECO:0000256" key="9">
    <source>
        <dbReference type="ARBA" id="ARBA00023324"/>
    </source>
</evidence>
<dbReference type="Pfam" id="PF06628">
    <property type="entry name" value="Catalase-rel"/>
    <property type="match status" value="1"/>
</dbReference>
<evidence type="ECO:0000256" key="4">
    <source>
        <dbReference type="ARBA" id="ARBA00022559"/>
    </source>
</evidence>
<protein>
    <recommendedName>
        <fullName evidence="3 10">Catalase</fullName>
        <ecNumber evidence="3 10">1.11.1.6</ecNumber>
    </recommendedName>
</protein>
<keyword evidence="9 10" id="KW-0376">Hydrogen peroxide</keyword>
<dbReference type="SUPFAM" id="SSF56634">
    <property type="entry name" value="Heme-dependent catalase-like"/>
    <property type="match status" value="1"/>
</dbReference>
<feature type="compositionally biased region" description="Basic and acidic residues" evidence="11">
    <location>
        <begin position="1"/>
        <end position="10"/>
    </location>
</feature>
<dbReference type="Proteomes" id="UP001629246">
    <property type="component" value="Unassembled WGS sequence"/>
</dbReference>
<dbReference type="PANTHER" id="PTHR42821">
    <property type="entry name" value="CATALASE"/>
    <property type="match status" value="1"/>
</dbReference>
<dbReference type="InterPro" id="IPR024708">
    <property type="entry name" value="Catalase_AS"/>
</dbReference>
<dbReference type="InterPro" id="IPR041399">
    <property type="entry name" value="Catalase_large_C"/>
</dbReference>
<dbReference type="EMBL" id="JAQQFM010000002">
    <property type="protein sequence ID" value="MFL9923341.1"/>
    <property type="molecule type" value="Genomic_DNA"/>
</dbReference>
<evidence type="ECO:0000256" key="3">
    <source>
        <dbReference type="ARBA" id="ARBA00012314"/>
    </source>
</evidence>
<feature type="domain" description="Catalase core" evidence="12">
    <location>
        <begin position="129"/>
        <end position="517"/>
    </location>
</feature>
<dbReference type="Gene3D" id="1.20.1370.20">
    <property type="match status" value="1"/>
</dbReference>
<name>A0ABW9A4G7_9BURK</name>
<dbReference type="PROSITE" id="PS00438">
    <property type="entry name" value="CATALASE_2"/>
    <property type="match status" value="1"/>
</dbReference>
<evidence type="ECO:0000256" key="8">
    <source>
        <dbReference type="ARBA" id="ARBA00023004"/>
    </source>
</evidence>
<sequence length="798" mass="85729">MATRAKKSDTPDGLGTVLSTVAGPSGGNLSKLPAGTQIPGILLEKLLSTNEVASAMPFNQGKPSEYGDAARMPAQGQTVAASSGAFAGSTVSESNASEKTGEGQPDPGNNHTVGSLDRVRVDSTGQALSTNQGVKIADNQNSLKIGLRGPTALEDFILREKITHFDHERIPERVVHARGSAAHGYFENYKPLGKLSKAAPFAEAGKRTPVFVRFSTVAGERGSADTVRDVRGFAVKFYTDEGNWDLVGNNIPVFFIQDAMKFPDLIHAVKPEPNNGMPQAASAHDTFWDFASLTPEITHMLLWHTSDRAIPRSYRTMQGFGVHTFRLINDAGESVFCKFHWTPKAGTHSLLWDEAVKIAGADADFHRRDLWEAIEGGNYPEWELGLQVFSEEEAEGFGIDVLDPTKLVPEEMVPVRAVGRMVLDRNPDNFFAETEQVAFCTAHIVPGIDFSNDPLLQGRIHSYLDTQISRLGGANFHELPINAPVNQVHNNQRDGMHRQAIHRGRAAYEPNSLGGGCPFQTGVAGGGFTSFPEPIAADKVRGKPELFADHYSQARMFWISQSPPEQQHIIKAFLFELTRVQTPAIRKRVVSLLVNVDQELADAVADGLGFATPDAAPLVSTLSTPDFDPSPSLSLTAYPGDGSAKGRKVAIVVADGTDGEAARDIYMQLLAEGAVPRFVGDKLGSVGSSSGSDLEVEITISAAPAVLFDAMVLPDGEPAIASLMANPLVHAFVRDQYFHCKPILCLGAAEDLLAQLGISQTLEDGSVDEALFLGGTAGDIEAFKTALGAPRQFDREAA</sequence>
<dbReference type="PANTHER" id="PTHR42821:SF1">
    <property type="entry name" value="CATALASE-B"/>
    <property type="match status" value="1"/>
</dbReference>
<dbReference type="Gene3D" id="2.40.180.10">
    <property type="entry name" value="Catalase core domain"/>
    <property type="match status" value="1"/>
</dbReference>
<dbReference type="InterPro" id="IPR010582">
    <property type="entry name" value="Catalase_immune_responsive"/>
</dbReference>
<accession>A0ABW9A4G7</accession>
<evidence type="ECO:0000256" key="1">
    <source>
        <dbReference type="ARBA" id="ARBA00001971"/>
    </source>
</evidence>
<dbReference type="EC" id="1.11.1.6" evidence="3 10"/>
<evidence type="ECO:0000313" key="14">
    <source>
        <dbReference type="Proteomes" id="UP001629246"/>
    </source>
</evidence>
<feature type="compositionally biased region" description="Polar residues" evidence="11">
    <location>
        <begin position="89"/>
        <end position="98"/>
    </location>
</feature>
<evidence type="ECO:0000256" key="6">
    <source>
        <dbReference type="ARBA" id="ARBA00022723"/>
    </source>
</evidence>
<keyword evidence="5 10" id="KW-0349">Heme</keyword>
<dbReference type="InterPro" id="IPR011614">
    <property type="entry name" value="Catalase_core"/>
</dbReference>
<dbReference type="InterPro" id="IPR018028">
    <property type="entry name" value="Catalase"/>
</dbReference>
<dbReference type="PROSITE" id="PS51402">
    <property type="entry name" value="CATALASE_3"/>
    <property type="match status" value="1"/>
</dbReference>
<dbReference type="RefSeq" id="WP_408154913.1">
    <property type="nucleotide sequence ID" value="NZ_JAQQFM010000002.1"/>
</dbReference>
<dbReference type="InterPro" id="IPR024712">
    <property type="entry name" value="Catalase_clade2"/>
</dbReference>
<organism evidence="13 14">
    <name type="scientific">Herbaspirillum lusitanum</name>
    <dbReference type="NCBI Taxonomy" id="213312"/>
    <lineage>
        <taxon>Bacteria</taxon>
        <taxon>Pseudomonadati</taxon>
        <taxon>Pseudomonadota</taxon>
        <taxon>Betaproteobacteria</taxon>
        <taxon>Burkholderiales</taxon>
        <taxon>Oxalobacteraceae</taxon>
        <taxon>Herbaspirillum</taxon>
    </lineage>
</organism>